<feature type="compositionally biased region" description="Basic residues" evidence="1">
    <location>
        <begin position="129"/>
        <end position="142"/>
    </location>
</feature>
<evidence type="ECO:0000313" key="4">
    <source>
        <dbReference type="Proteomes" id="UP000298860"/>
    </source>
</evidence>
<protein>
    <submittedName>
        <fullName evidence="3">Uncharacterized protein</fullName>
    </submittedName>
</protein>
<keyword evidence="2" id="KW-0812">Transmembrane</keyword>
<gene>
    <name evidence="3" type="ORF">GTS_55480</name>
</gene>
<evidence type="ECO:0000256" key="2">
    <source>
        <dbReference type="SAM" id="Phobius"/>
    </source>
</evidence>
<feature type="transmembrane region" description="Helical" evidence="2">
    <location>
        <begin position="38"/>
        <end position="61"/>
    </location>
</feature>
<dbReference type="EMBL" id="BJFL01000066">
    <property type="protein sequence ID" value="GDY33915.1"/>
    <property type="molecule type" value="Genomic_DNA"/>
</dbReference>
<accession>A0A4D4JAR8</accession>
<keyword evidence="2" id="KW-0472">Membrane</keyword>
<comment type="caution">
    <text evidence="3">The sequence shown here is derived from an EMBL/GenBank/DDBJ whole genome shotgun (WGS) entry which is preliminary data.</text>
</comment>
<name>A0A4D4JAR8_9PSEU</name>
<feature type="transmembrane region" description="Helical" evidence="2">
    <location>
        <begin position="100"/>
        <end position="123"/>
    </location>
</feature>
<feature type="region of interest" description="Disordered" evidence="1">
    <location>
        <begin position="129"/>
        <end position="150"/>
    </location>
</feature>
<dbReference type="Proteomes" id="UP000298860">
    <property type="component" value="Unassembled WGS sequence"/>
</dbReference>
<organism evidence="3 4">
    <name type="scientific">Gandjariella thermophila</name>
    <dbReference type="NCBI Taxonomy" id="1931992"/>
    <lineage>
        <taxon>Bacteria</taxon>
        <taxon>Bacillati</taxon>
        <taxon>Actinomycetota</taxon>
        <taxon>Actinomycetes</taxon>
        <taxon>Pseudonocardiales</taxon>
        <taxon>Pseudonocardiaceae</taxon>
        <taxon>Gandjariella</taxon>
    </lineage>
</organism>
<feature type="transmembrane region" description="Helical" evidence="2">
    <location>
        <begin position="68"/>
        <end position="94"/>
    </location>
</feature>
<reference evidence="4" key="1">
    <citation type="submission" date="2019-04" db="EMBL/GenBank/DDBJ databases">
        <title>Draft genome sequence of Pseudonocardiaceae bacterium SL3-2-4.</title>
        <authorList>
            <person name="Ningsih F."/>
            <person name="Yokota A."/>
            <person name="Sakai Y."/>
            <person name="Nanatani K."/>
            <person name="Yabe S."/>
            <person name="Oetari A."/>
            <person name="Sjamsuridzal W."/>
        </authorList>
    </citation>
    <scope>NUCLEOTIDE SEQUENCE [LARGE SCALE GENOMIC DNA]</scope>
    <source>
        <strain evidence="4">SL3-2-4</strain>
    </source>
</reference>
<sequence length="150" mass="16168">MVRRVVIVALRLPGAALTVAMGWIHLDLWQTGYRDIPVIGMLFLLNVIGSGVLALALLVVSRRVVGPVAALGTVFAAGTLAALVVSLTVGLFGFREVAGGPWVTATVIVETAATVVLAALAMLTRPHPRQRSRWSRHGYRTRRQPERPSR</sequence>
<dbReference type="AlphaFoldDB" id="A0A4D4JAR8"/>
<evidence type="ECO:0000313" key="3">
    <source>
        <dbReference type="EMBL" id="GDY33915.1"/>
    </source>
</evidence>
<keyword evidence="4" id="KW-1185">Reference proteome</keyword>
<evidence type="ECO:0000256" key="1">
    <source>
        <dbReference type="SAM" id="MobiDB-lite"/>
    </source>
</evidence>
<proteinExistence type="predicted"/>
<keyword evidence="2" id="KW-1133">Transmembrane helix</keyword>